<gene>
    <name evidence="1" type="ORF">A8C32_18855</name>
</gene>
<reference evidence="1 2" key="1">
    <citation type="submission" date="2016-05" db="EMBL/GenBank/DDBJ databases">
        <title>Draft Genome Sequence of Algibacter sp. Strain SK-16 Isolated from the Surface Water of Aburatsubo Inlet.</title>
        <authorList>
            <person name="Wong S.-K."/>
            <person name="Yoshizawa S."/>
            <person name="Nakajima Y."/>
            <person name="Ogura Y."/>
            <person name="Tetsuya H."/>
            <person name="Hamasaki K."/>
        </authorList>
    </citation>
    <scope>NUCLEOTIDE SEQUENCE [LARGE SCALE GENOMIC DNA]</scope>
    <source>
        <strain evidence="1 2">SK-16</strain>
    </source>
</reference>
<name>A0A1E5T3Y6_9FLAO</name>
<dbReference type="RefSeq" id="WP_069830982.1">
    <property type="nucleotide sequence ID" value="NZ_MDJD01000049.1"/>
</dbReference>
<organism evidence="1 2">
    <name type="scientific">Flavivirga aquatica</name>
    <dbReference type="NCBI Taxonomy" id="1849968"/>
    <lineage>
        <taxon>Bacteria</taxon>
        <taxon>Pseudomonadati</taxon>
        <taxon>Bacteroidota</taxon>
        <taxon>Flavobacteriia</taxon>
        <taxon>Flavobacteriales</taxon>
        <taxon>Flavobacteriaceae</taxon>
        <taxon>Flavivirga</taxon>
    </lineage>
</organism>
<dbReference type="EMBL" id="MDJD01000049">
    <property type="protein sequence ID" value="OEK06092.1"/>
    <property type="molecule type" value="Genomic_DNA"/>
</dbReference>
<keyword evidence="2" id="KW-1185">Reference proteome</keyword>
<dbReference type="Proteomes" id="UP000095713">
    <property type="component" value="Unassembled WGS sequence"/>
</dbReference>
<dbReference type="SUPFAM" id="SSF53756">
    <property type="entry name" value="UDP-Glycosyltransferase/glycogen phosphorylase"/>
    <property type="match status" value="1"/>
</dbReference>
<dbReference type="STRING" id="1849968.A8C32_18855"/>
<comment type="caution">
    <text evidence="1">The sequence shown here is derived from an EMBL/GenBank/DDBJ whole genome shotgun (WGS) entry which is preliminary data.</text>
</comment>
<proteinExistence type="predicted"/>
<dbReference type="OrthoDB" id="1492777at2"/>
<accession>A0A1E5T3Y6</accession>
<sequence length="408" mass="47943">MNVFSLEKLKELEHQIGDYKEYDLFKIMAIELALISSNNEAIKLATFGKFFFFYNFEKLRLNRNLFFAIGNHGRKDYNEIINYVKNKFEKSSYSFFDYGKAKIRLKINVKNILTSLITGIRLKGNISYKNRFLIASKICFYKNTIDNLEKVKLEDSLKKAIVFSSVHPLEGLFLYFFKKRKTPVYSLQHGVYYIYKKTPPIDCILYENFNADFHLCWGEYSKKELISYGINRDKILVAGYPKNSELRINTNIITEKCIVLLARSIFNESNKKLISVLKQFIKKEPKAEFYFKLHPSLNRGDYNDVLNTNNFFLIDDEITLKEILIKSDYSKAICVYTTAYYEAYLNGIVALRYYDGKSELSEGVQDDVFENIDDLLRVFNLSFSKNEIERKLQHVIGLNVDNYFEILN</sequence>
<dbReference type="AlphaFoldDB" id="A0A1E5T3Y6"/>
<evidence type="ECO:0000313" key="2">
    <source>
        <dbReference type="Proteomes" id="UP000095713"/>
    </source>
</evidence>
<protein>
    <submittedName>
        <fullName evidence="1">Uncharacterized protein</fullName>
    </submittedName>
</protein>
<evidence type="ECO:0000313" key="1">
    <source>
        <dbReference type="EMBL" id="OEK06092.1"/>
    </source>
</evidence>